<keyword evidence="10" id="KW-0282">Flagellum</keyword>
<evidence type="ECO:0000259" key="8">
    <source>
        <dbReference type="Pfam" id="PF06429"/>
    </source>
</evidence>
<dbReference type="InterPro" id="IPR001444">
    <property type="entry name" value="Flag_bb_rod_N"/>
</dbReference>
<sequence>MRSTFFGIELARRALFAQQRAMDVASHNIANANDPAYSRQRAEMVATAPYAPPGTAPAGVAGQVGTGVWVQAIERVRDAYLDGRIRSQGQLTSYWRVQRDTFEQIERIFNEPTDQGIRVALDQLWQALQDLSVTPDSMAVREVVVQRGKLLTEAVGTVFRQLEALRLDLDASLGLKVERLNTLAADLARLNRQIAQVVASGQRPNDLLDRRDAILEEMAGLAAVQVTVRSGEQVAVSIGGLALVDGEIAHRLVMEGQGADRVVRWEGASGPVVAFGGGEIGAILEMRGTIGSQGPASVSGAIPGLMRALDEWTRALAQEFNRVHRAGYGLDGQNGRGFFRVDADQDGWVADDLTIWPGIMADPGRVAAAKSDTSIPGDGSHALALADVLKTVRFDSTKQVDLGGVTLPDYFASLVGRIGVQAQQAQRMADNQQLVLDHLEGLRQSISGVSLDEEMADLIRFEHAYGAAARAMTAMDEVLDTLINRTGLVGR</sequence>
<gene>
    <name evidence="10" type="primary">flgK</name>
    <name evidence="10" type="ORF">VLY81_11210</name>
</gene>
<dbReference type="InterPro" id="IPR053927">
    <property type="entry name" value="FlgK_helical"/>
</dbReference>
<dbReference type="PANTHER" id="PTHR30033">
    <property type="entry name" value="FLAGELLAR HOOK-ASSOCIATED PROTEIN 1"/>
    <property type="match status" value="1"/>
</dbReference>
<dbReference type="PANTHER" id="PTHR30033:SF1">
    <property type="entry name" value="FLAGELLAR HOOK-ASSOCIATED PROTEIN 1"/>
    <property type="match status" value="1"/>
</dbReference>
<evidence type="ECO:0000259" key="7">
    <source>
        <dbReference type="Pfam" id="PF00460"/>
    </source>
</evidence>
<keyword evidence="5" id="KW-0964">Secreted</keyword>
<keyword evidence="6" id="KW-0975">Bacterial flagellum</keyword>
<feature type="domain" description="Flagellar basal body rod protein N-terminal" evidence="7">
    <location>
        <begin position="9"/>
        <end position="33"/>
    </location>
</feature>
<evidence type="ECO:0000256" key="6">
    <source>
        <dbReference type="ARBA" id="ARBA00023143"/>
    </source>
</evidence>
<evidence type="ECO:0000259" key="9">
    <source>
        <dbReference type="Pfam" id="PF22638"/>
    </source>
</evidence>
<dbReference type="NCBIfam" id="TIGR02492">
    <property type="entry name" value="flgK_ends"/>
    <property type="match status" value="1"/>
</dbReference>
<dbReference type="EMBL" id="CP141614">
    <property type="protein sequence ID" value="WRP13987.1"/>
    <property type="molecule type" value="Genomic_DNA"/>
</dbReference>
<dbReference type="InterPro" id="IPR010930">
    <property type="entry name" value="Flg_bb/hook_C_dom"/>
</dbReference>
<dbReference type="Pfam" id="PF00460">
    <property type="entry name" value="Flg_bb_rod"/>
    <property type="match status" value="1"/>
</dbReference>
<keyword evidence="11" id="KW-1185">Reference proteome</keyword>
<evidence type="ECO:0000256" key="2">
    <source>
        <dbReference type="ARBA" id="ARBA00004613"/>
    </source>
</evidence>
<organism evidence="10 11">
    <name type="scientific">Geochorda subterranea</name>
    <dbReference type="NCBI Taxonomy" id="3109564"/>
    <lineage>
        <taxon>Bacteria</taxon>
        <taxon>Bacillati</taxon>
        <taxon>Bacillota</taxon>
        <taxon>Limnochordia</taxon>
        <taxon>Limnochordales</taxon>
        <taxon>Geochordaceae</taxon>
        <taxon>Geochorda</taxon>
    </lineage>
</organism>
<comment type="subcellular location">
    <subcellularLocation>
        <location evidence="1">Bacterial flagellum</location>
    </subcellularLocation>
    <subcellularLocation>
        <location evidence="2">Secreted</location>
    </subcellularLocation>
</comment>
<accession>A0ABZ1BPF3</accession>
<feature type="domain" description="Flagellar hook-associated protein FlgK helical" evidence="9">
    <location>
        <begin position="103"/>
        <end position="339"/>
    </location>
</feature>
<feature type="domain" description="Flagellar basal-body/hook protein C-terminal" evidence="8">
    <location>
        <begin position="446"/>
        <end position="484"/>
    </location>
</feature>
<proteinExistence type="inferred from homology"/>
<dbReference type="RefSeq" id="WP_324668261.1">
    <property type="nucleotide sequence ID" value="NZ_CP141614.1"/>
</dbReference>
<name>A0ABZ1BPF3_9FIRM</name>
<dbReference type="InterPro" id="IPR002371">
    <property type="entry name" value="FlgK"/>
</dbReference>
<reference evidence="11" key="1">
    <citation type="submission" date="2023-12" db="EMBL/GenBank/DDBJ databases">
        <title>Novel isolates from deep terrestrial aquifers shed light on the physiology and ecology of the class Limnochordia.</title>
        <authorList>
            <person name="Karnachuk O.V."/>
            <person name="Lukina A.P."/>
            <person name="Avakyan M.R."/>
            <person name="Kadnikov V."/>
            <person name="Begmatov S."/>
            <person name="Beletsky A.V."/>
            <person name="Mardanov A.V."/>
            <person name="Ravin N.V."/>
        </authorList>
    </citation>
    <scope>NUCLEOTIDE SEQUENCE [LARGE SCALE GENOMIC DNA]</scope>
    <source>
        <strain evidence="11">LN</strain>
    </source>
</reference>
<evidence type="ECO:0000313" key="10">
    <source>
        <dbReference type="EMBL" id="WRP13987.1"/>
    </source>
</evidence>
<protein>
    <recommendedName>
        <fullName evidence="4">Flagellar hook-associated protein 1</fullName>
    </recommendedName>
</protein>
<dbReference type="Proteomes" id="UP001333102">
    <property type="component" value="Chromosome"/>
</dbReference>
<comment type="similarity">
    <text evidence="3">Belongs to the flagella basal body rod proteins family.</text>
</comment>
<dbReference type="SUPFAM" id="SSF64518">
    <property type="entry name" value="Phase 1 flagellin"/>
    <property type="match status" value="1"/>
</dbReference>
<dbReference type="Pfam" id="PF06429">
    <property type="entry name" value="Flg_bbr_C"/>
    <property type="match status" value="1"/>
</dbReference>
<keyword evidence="10" id="KW-0966">Cell projection</keyword>
<evidence type="ECO:0000256" key="1">
    <source>
        <dbReference type="ARBA" id="ARBA00004365"/>
    </source>
</evidence>
<dbReference type="Pfam" id="PF22638">
    <property type="entry name" value="FlgK_D1"/>
    <property type="match status" value="1"/>
</dbReference>
<keyword evidence="10" id="KW-0969">Cilium</keyword>
<evidence type="ECO:0000313" key="11">
    <source>
        <dbReference type="Proteomes" id="UP001333102"/>
    </source>
</evidence>
<evidence type="ECO:0000256" key="3">
    <source>
        <dbReference type="ARBA" id="ARBA00009677"/>
    </source>
</evidence>
<evidence type="ECO:0000256" key="5">
    <source>
        <dbReference type="ARBA" id="ARBA00022525"/>
    </source>
</evidence>
<evidence type="ECO:0000256" key="4">
    <source>
        <dbReference type="ARBA" id="ARBA00016244"/>
    </source>
</evidence>